<feature type="compositionally biased region" description="Basic and acidic residues" evidence="1">
    <location>
        <begin position="209"/>
        <end position="218"/>
    </location>
</feature>
<feature type="region of interest" description="Disordered" evidence="1">
    <location>
        <begin position="174"/>
        <end position="231"/>
    </location>
</feature>
<comment type="caution">
    <text evidence="2">The sequence shown here is derived from an EMBL/GenBank/DDBJ whole genome shotgun (WGS) entry which is preliminary data.</text>
</comment>
<sequence length="357" mass="40588">MEGGRKREQQKERETERKREGGGRERNRGREKEREIERERERKKQREKEREREREREEGEKEKERGREKERERERERKKYKEREREREFHSTTAAAMNCGRHLKVNQGLLDHLERKALQVELALQENLADLGNQVQKVHWDPWDQKSPLLLQLLSPSNSSAHIRTGNRLSWVLSKRRRSETSEVSSSPDSLTDSLSSSLSDTSAVRTGCRGEKGEKGDAGIGQRGETGPPGLAGVGFKNPSNWFSAQLLGGRGHGGCGLPELPGQPFFTFPRVWRLPSGHWKDPLEGENRPVSRLSDFWEACFSPSQSLHMGPSLICIQNGPCGDSWKGKDEIGGASRPNRLNPTPAYDCCSISMVT</sequence>
<protein>
    <submittedName>
        <fullName evidence="2">Histone-lysine N-methyltransferase, H3 lysine-79 specific</fullName>
    </submittedName>
</protein>
<dbReference type="Proteomes" id="UP000018936">
    <property type="component" value="Unassembled WGS sequence"/>
</dbReference>
<dbReference type="GO" id="GO:0008168">
    <property type="term" value="F:methyltransferase activity"/>
    <property type="evidence" value="ECO:0007669"/>
    <property type="project" value="UniProtKB-KW"/>
</dbReference>
<feature type="region of interest" description="Disordered" evidence="1">
    <location>
        <begin position="1"/>
        <end position="89"/>
    </location>
</feature>
<keyword evidence="3" id="KW-1185">Reference proteome</keyword>
<name>V8NWG1_OPHHA</name>
<dbReference type="GO" id="GO:0032259">
    <property type="term" value="P:methylation"/>
    <property type="evidence" value="ECO:0007669"/>
    <property type="project" value="UniProtKB-KW"/>
</dbReference>
<dbReference type="AlphaFoldDB" id="V8NWG1"/>
<evidence type="ECO:0000313" key="2">
    <source>
        <dbReference type="EMBL" id="ETE66579.1"/>
    </source>
</evidence>
<feature type="compositionally biased region" description="Low complexity" evidence="1">
    <location>
        <begin position="182"/>
        <end position="203"/>
    </location>
</feature>
<feature type="non-terminal residue" evidence="2">
    <location>
        <position position="1"/>
    </location>
</feature>
<proteinExistence type="predicted"/>
<reference evidence="2 3" key="1">
    <citation type="journal article" date="2013" name="Proc. Natl. Acad. Sci. U.S.A.">
        <title>The king cobra genome reveals dynamic gene evolution and adaptation in the snake venom system.</title>
        <authorList>
            <person name="Vonk F.J."/>
            <person name="Casewell N.R."/>
            <person name="Henkel C.V."/>
            <person name="Heimberg A.M."/>
            <person name="Jansen H.J."/>
            <person name="McCleary R.J."/>
            <person name="Kerkkamp H.M."/>
            <person name="Vos R.A."/>
            <person name="Guerreiro I."/>
            <person name="Calvete J.J."/>
            <person name="Wuster W."/>
            <person name="Woods A.E."/>
            <person name="Logan J.M."/>
            <person name="Harrison R.A."/>
            <person name="Castoe T.A."/>
            <person name="de Koning A.P."/>
            <person name="Pollock D.D."/>
            <person name="Yandell M."/>
            <person name="Calderon D."/>
            <person name="Renjifo C."/>
            <person name="Currier R.B."/>
            <person name="Salgado D."/>
            <person name="Pla D."/>
            <person name="Sanz L."/>
            <person name="Hyder A.S."/>
            <person name="Ribeiro J.M."/>
            <person name="Arntzen J.W."/>
            <person name="van den Thillart G.E."/>
            <person name="Boetzer M."/>
            <person name="Pirovano W."/>
            <person name="Dirks R.P."/>
            <person name="Spaink H.P."/>
            <person name="Duboule D."/>
            <person name="McGlinn E."/>
            <person name="Kini R.M."/>
            <person name="Richardson M.K."/>
        </authorList>
    </citation>
    <scope>NUCLEOTIDE SEQUENCE</scope>
    <source>
        <tissue evidence="2">Blood</tissue>
    </source>
</reference>
<keyword evidence="2" id="KW-0489">Methyltransferase</keyword>
<keyword evidence="2" id="KW-0808">Transferase</keyword>
<accession>V8NWG1</accession>
<gene>
    <name evidence="2" type="primary">dotA</name>
    <name evidence="2" type="ORF">L345_07641</name>
</gene>
<organism evidence="2 3">
    <name type="scientific">Ophiophagus hannah</name>
    <name type="common">King cobra</name>
    <name type="synonym">Naja hannah</name>
    <dbReference type="NCBI Taxonomy" id="8665"/>
    <lineage>
        <taxon>Eukaryota</taxon>
        <taxon>Metazoa</taxon>
        <taxon>Chordata</taxon>
        <taxon>Craniata</taxon>
        <taxon>Vertebrata</taxon>
        <taxon>Euteleostomi</taxon>
        <taxon>Lepidosauria</taxon>
        <taxon>Squamata</taxon>
        <taxon>Bifurcata</taxon>
        <taxon>Unidentata</taxon>
        <taxon>Episquamata</taxon>
        <taxon>Toxicofera</taxon>
        <taxon>Serpentes</taxon>
        <taxon>Colubroidea</taxon>
        <taxon>Elapidae</taxon>
        <taxon>Elapinae</taxon>
        <taxon>Ophiophagus</taxon>
    </lineage>
</organism>
<dbReference type="EMBL" id="AZIM01001528">
    <property type="protein sequence ID" value="ETE66579.1"/>
    <property type="molecule type" value="Genomic_DNA"/>
</dbReference>
<evidence type="ECO:0000256" key="1">
    <source>
        <dbReference type="SAM" id="MobiDB-lite"/>
    </source>
</evidence>
<evidence type="ECO:0000313" key="3">
    <source>
        <dbReference type="Proteomes" id="UP000018936"/>
    </source>
</evidence>